<comment type="caution">
    <text evidence="3">The sequence shown here is derived from an EMBL/GenBank/DDBJ whole genome shotgun (WGS) entry which is preliminary data.</text>
</comment>
<feature type="region of interest" description="Disordered" evidence="1">
    <location>
        <begin position="195"/>
        <end position="219"/>
    </location>
</feature>
<reference evidence="3 4" key="1">
    <citation type="submission" date="2022-10" db="EMBL/GenBank/DDBJ databases">
        <title>Paenibacillus description and whole genome data of maize root bacterial community.</title>
        <authorList>
            <person name="Marton D."/>
            <person name="Farkas M."/>
            <person name="Cserhati M."/>
        </authorList>
    </citation>
    <scope>NUCLEOTIDE SEQUENCE [LARGE SCALE GENOMIC DNA]</scope>
    <source>
        <strain evidence="3 4">P96</strain>
    </source>
</reference>
<feature type="chain" id="PRO_5046627783" description="PepSY domain-containing protein" evidence="2">
    <location>
        <begin position="32"/>
        <end position="219"/>
    </location>
</feature>
<evidence type="ECO:0008006" key="5">
    <source>
        <dbReference type="Google" id="ProtNLM"/>
    </source>
</evidence>
<feature type="compositionally biased region" description="Polar residues" evidence="1">
    <location>
        <begin position="196"/>
        <end position="206"/>
    </location>
</feature>
<sequence>MKKKLYATALTVGAAVTLIAGNGALSTYAFANDTAPSVKVTGQHQQTEFEGELRAAVPATSEKTSGKEGSVSYFALSPGFSATPEKTSEDMSEDKAVDIAQEALEEKFDVSLDGMKAFPVFCTREDMEGTFYFVSFADVQVVDTQPAVAAKNGETGPSETSKASETVQLSIAGEDDNPDIYIAFVNSKTGEVVSLEKNSTASSDTVAPTAPIQPAEPAN</sequence>
<accession>A0ABT9FNQ8</accession>
<keyword evidence="4" id="KW-1185">Reference proteome</keyword>
<dbReference type="Proteomes" id="UP001241848">
    <property type="component" value="Unassembled WGS sequence"/>
</dbReference>
<gene>
    <name evidence="3" type="ORF">OIN60_06205</name>
</gene>
<evidence type="ECO:0000313" key="4">
    <source>
        <dbReference type="Proteomes" id="UP001241848"/>
    </source>
</evidence>
<organism evidence="3 4">
    <name type="scientific">Paenibacillus zeirhizosphaerae</name>
    <dbReference type="NCBI Taxonomy" id="2987519"/>
    <lineage>
        <taxon>Bacteria</taxon>
        <taxon>Bacillati</taxon>
        <taxon>Bacillota</taxon>
        <taxon>Bacilli</taxon>
        <taxon>Bacillales</taxon>
        <taxon>Paenibacillaceae</taxon>
        <taxon>Paenibacillus</taxon>
    </lineage>
</organism>
<name>A0ABT9FNQ8_9BACL</name>
<evidence type="ECO:0000256" key="1">
    <source>
        <dbReference type="SAM" id="MobiDB-lite"/>
    </source>
</evidence>
<keyword evidence="2" id="KW-0732">Signal</keyword>
<protein>
    <recommendedName>
        <fullName evidence="5">PepSY domain-containing protein</fullName>
    </recommendedName>
</protein>
<proteinExistence type="predicted"/>
<feature type="signal peptide" evidence="2">
    <location>
        <begin position="1"/>
        <end position="31"/>
    </location>
</feature>
<evidence type="ECO:0000313" key="3">
    <source>
        <dbReference type="EMBL" id="MDP4096360.1"/>
    </source>
</evidence>
<dbReference type="EMBL" id="JAPCKK010000011">
    <property type="protein sequence ID" value="MDP4096360.1"/>
    <property type="molecule type" value="Genomic_DNA"/>
</dbReference>
<evidence type="ECO:0000256" key="2">
    <source>
        <dbReference type="SAM" id="SignalP"/>
    </source>
</evidence>
<dbReference type="RefSeq" id="WP_305753975.1">
    <property type="nucleotide sequence ID" value="NZ_JAPCKK010000011.1"/>
</dbReference>